<proteinExistence type="predicted"/>
<dbReference type="RefSeq" id="WP_013408921.1">
    <property type="nucleotide sequence ID" value="NC_014655.1"/>
</dbReference>
<dbReference type="Pfam" id="PF01734">
    <property type="entry name" value="Patatin"/>
    <property type="match status" value="1"/>
</dbReference>
<feature type="active site" description="Proton acceptor" evidence="2">
    <location>
        <position position="287"/>
    </location>
</feature>
<dbReference type="Proteomes" id="UP000007435">
    <property type="component" value="Chromosome"/>
</dbReference>
<dbReference type="HOGENOM" id="CLU_021032_0_0_10"/>
<keyword evidence="2" id="KW-0442">Lipid degradation</keyword>
<comment type="caution">
    <text evidence="2">Lacks conserved residue(s) required for the propagation of feature annotation.</text>
</comment>
<feature type="active site" description="Nucleophile" evidence="2">
    <location>
        <position position="74"/>
    </location>
</feature>
<keyword evidence="5" id="KW-1185">Reference proteome</keyword>
<evidence type="ECO:0000313" key="4">
    <source>
        <dbReference type="EMBL" id="ADQ17875.1"/>
    </source>
</evidence>
<accession>E4RUI4</accession>
<dbReference type="GO" id="GO:0016787">
    <property type="term" value="F:hydrolase activity"/>
    <property type="evidence" value="ECO:0007669"/>
    <property type="project" value="UniProtKB-UniRule"/>
</dbReference>
<keyword evidence="1 2" id="KW-0443">Lipid metabolism</keyword>
<feature type="short sequence motif" description="GXSXG" evidence="2">
    <location>
        <begin position="72"/>
        <end position="76"/>
    </location>
</feature>
<dbReference type="Gene3D" id="3.40.1090.10">
    <property type="entry name" value="Cytosolic phospholipase A2 catalytic domain"/>
    <property type="match status" value="1"/>
</dbReference>
<protein>
    <recommendedName>
        <fullName evidence="3">PNPLA domain-containing protein</fullName>
    </recommendedName>
</protein>
<dbReference type="OrthoDB" id="1488362at2"/>
<dbReference type="AlphaFoldDB" id="E4RUI4"/>
<dbReference type="InterPro" id="IPR002641">
    <property type="entry name" value="PNPLA_dom"/>
</dbReference>
<feature type="domain" description="PNPLA" evidence="3">
    <location>
        <begin position="6"/>
        <end position="300"/>
    </location>
</feature>
<name>E4RUI4_LEAB4</name>
<dbReference type="SUPFAM" id="SSF52151">
    <property type="entry name" value="FabD/lysophospholipase-like"/>
    <property type="match status" value="1"/>
</dbReference>
<dbReference type="EMBL" id="CP002305">
    <property type="protein sequence ID" value="ADQ17875.1"/>
    <property type="molecule type" value="Genomic_DNA"/>
</dbReference>
<dbReference type="KEGG" id="lby:Lbys_2181"/>
<reference key="1">
    <citation type="submission" date="2010-11" db="EMBL/GenBank/DDBJ databases">
        <title>The complete genome of Leadbetterella byssophila DSM 17132.</title>
        <authorList>
            <consortium name="US DOE Joint Genome Institute (JGI-PGF)"/>
            <person name="Lucas S."/>
            <person name="Copeland A."/>
            <person name="Lapidus A."/>
            <person name="Glavina del Rio T."/>
            <person name="Dalin E."/>
            <person name="Tice H."/>
            <person name="Bruce D."/>
            <person name="Goodwin L."/>
            <person name="Pitluck S."/>
            <person name="Kyrpides N."/>
            <person name="Mavromatis K."/>
            <person name="Ivanova N."/>
            <person name="Teshima H."/>
            <person name="Brettin T."/>
            <person name="Detter J.C."/>
            <person name="Han C."/>
            <person name="Tapia R."/>
            <person name="Land M."/>
            <person name="Hauser L."/>
            <person name="Markowitz V."/>
            <person name="Cheng J.-F."/>
            <person name="Hugenholtz P."/>
            <person name="Woyke T."/>
            <person name="Wu D."/>
            <person name="Tindall B."/>
            <person name="Pomrenke H.G."/>
            <person name="Brambilla E."/>
            <person name="Klenk H.-P."/>
            <person name="Eisen J.A."/>
        </authorList>
    </citation>
    <scope>NUCLEOTIDE SEQUENCE [LARGE SCALE GENOMIC DNA]</scope>
    <source>
        <strain>DSM 17132</strain>
    </source>
</reference>
<feature type="short sequence motif" description="DGA/G" evidence="2">
    <location>
        <begin position="287"/>
        <end position="289"/>
    </location>
</feature>
<evidence type="ECO:0000256" key="2">
    <source>
        <dbReference type="PROSITE-ProRule" id="PRU01161"/>
    </source>
</evidence>
<evidence type="ECO:0000259" key="3">
    <source>
        <dbReference type="PROSITE" id="PS51635"/>
    </source>
</evidence>
<dbReference type="PROSITE" id="PS51635">
    <property type="entry name" value="PNPLA"/>
    <property type="match status" value="1"/>
</dbReference>
<keyword evidence="2" id="KW-0378">Hydrolase</keyword>
<reference evidence="4 5" key="2">
    <citation type="journal article" date="2011" name="Stand. Genomic Sci.">
        <title>Complete genome sequence of Leadbetterella byssophila type strain (4M15).</title>
        <authorList>
            <person name="Abt B."/>
            <person name="Teshima H."/>
            <person name="Lucas S."/>
            <person name="Lapidus A."/>
            <person name="Del Rio T.G."/>
            <person name="Nolan M."/>
            <person name="Tice H."/>
            <person name="Cheng J.F."/>
            <person name="Pitluck S."/>
            <person name="Liolios K."/>
            <person name="Pagani I."/>
            <person name="Ivanova N."/>
            <person name="Mavromatis K."/>
            <person name="Pati A."/>
            <person name="Tapia R."/>
            <person name="Han C."/>
            <person name="Goodwin L."/>
            <person name="Chen A."/>
            <person name="Palaniappan K."/>
            <person name="Land M."/>
            <person name="Hauser L."/>
            <person name="Chang Y.J."/>
            <person name="Jeffries C.D."/>
            <person name="Rohde M."/>
            <person name="Goker M."/>
            <person name="Tindall B.J."/>
            <person name="Detter J.C."/>
            <person name="Woyke T."/>
            <person name="Bristow J."/>
            <person name="Eisen J.A."/>
            <person name="Markowitz V."/>
            <person name="Hugenholtz P."/>
            <person name="Klenk H.P."/>
            <person name="Kyrpides N.C."/>
        </authorList>
    </citation>
    <scope>NUCLEOTIDE SEQUENCE [LARGE SCALE GENOMIC DNA]</scope>
    <source>
        <strain evidence="5">DSM 17132 / JCM 16389 / KACC 11308 / NBRC 106382 / 4M15</strain>
    </source>
</reference>
<organism evidence="4 5">
    <name type="scientific">Leadbetterella byssophila (strain DSM 17132 / JCM 16389 / KACC 11308 / NBRC 106382 / 4M15)</name>
    <dbReference type="NCBI Taxonomy" id="649349"/>
    <lineage>
        <taxon>Bacteria</taxon>
        <taxon>Pseudomonadati</taxon>
        <taxon>Bacteroidota</taxon>
        <taxon>Cytophagia</taxon>
        <taxon>Cytophagales</taxon>
        <taxon>Leadbetterellaceae</taxon>
        <taxon>Leadbetterella</taxon>
    </lineage>
</organism>
<sequence length="537" mass="60959">MFKICIAMAGAVSAGAYTAGVMDYLTEALSLWQAKKEKNLSIQARRPNDYFEDPEYDASVPMHEVQIEVLAGSSAGGITASLSFIEANTHRNHSLLYDCWVNMADDNKGSTIQKMLGSEGENEINSLFNVAPIEQIADRAFENMEVRETLPPYFSPNVDLLLTVTNLEGLKYEIPFGNERSYVITQNAGFMDYRRKGASTKGFFSEIDLRVQSDRESLKEMTLSTAAYPIGLKARQPSIHAKYLSQYTDFLFPPYVGANGEIVPYQRPKLVPPKTVQGDKYNFRAIDGGLINNEPFGLGGVVLQQKDPESYKKEKYAIIMIDPFPYQEKKEIESKVDMISIGKLLFSALRNHAFFSQSGIQDIILTQFNTRFLILPSKKETNDDPLAAGPIFGFAGFLQKSFRQHDYELGRKNCQDFLRYHFGIELGQVKKKLESEPHASAMERFVIRKMDTKEPYAYPIIPDFHEEVITEPKFPKVKETEVVDEVAQAMISRIKILIKSIDKTSTRWLVKAEMLLFQSILRKAIKKYLKEALKNFI</sequence>
<evidence type="ECO:0000256" key="1">
    <source>
        <dbReference type="ARBA" id="ARBA00023098"/>
    </source>
</evidence>
<gene>
    <name evidence="4" type="ordered locus">Lbys_2181</name>
</gene>
<dbReference type="STRING" id="649349.Lbys_2181"/>
<dbReference type="GO" id="GO:0016042">
    <property type="term" value="P:lipid catabolic process"/>
    <property type="evidence" value="ECO:0007669"/>
    <property type="project" value="UniProtKB-UniRule"/>
</dbReference>
<dbReference type="InterPro" id="IPR016035">
    <property type="entry name" value="Acyl_Trfase/lysoPLipase"/>
</dbReference>
<evidence type="ECO:0000313" key="5">
    <source>
        <dbReference type="Proteomes" id="UP000007435"/>
    </source>
</evidence>
<dbReference type="eggNOG" id="COG1752">
    <property type="taxonomic scope" value="Bacteria"/>
</dbReference>